<evidence type="ECO:0000313" key="2">
    <source>
        <dbReference type="EMBL" id="CAB3263024.1"/>
    </source>
</evidence>
<keyword evidence="1" id="KW-1133">Transmembrane helix</keyword>
<gene>
    <name evidence="2" type="primary">LOC100186737-002</name>
</gene>
<keyword evidence="1" id="KW-0812">Transmembrane</keyword>
<dbReference type="AlphaFoldDB" id="A0A6F9DHT3"/>
<evidence type="ECO:0000256" key="1">
    <source>
        <dbReference type="SAM" id="Phobius"/>
    </source>
</evidence>
<name>A0A6F9DHT3_9ASCI</name>
<sequence length="172" mass="18747">MTTSSSCFNFICSSSFFRMISLLIFSCSSLRSPVSTTSIKSSSLSLATSPPSMFSGGFSSISPSSTSPSALSMISMVFSASSWNRACFNPSSFRWGLSPPMSMSTSLMLSSTLTTNSSSGSFIFLRFAERISLFSFSIFLYKICVLRIVSLSVVLLQGNRYSYVIFWTPPIL</sequence>
<protein>
    <submittedName>
        <fullName evidence="2">Uncharacterized protein LOC100186737</fullName>
    </submittedName>
</protein>
<proteinExistence type="evidence at transcript level"/>
<organism evidence="2">
    <name type="scientific">Phallusia mammillata</name>
    <dbReference type="NCBI Taxonomy" id="59560"/>
    <lineage>
        <taxon>Eukaryota</taxon>
        <taxon>Metazoa</taxon>
        <taxon>Chordata</taxon>
        <taxon>Tunicata</taxon>
        <taxon>Ascidiacea</taxon>
        <taxon>Phlebobranchia</taxon>
        <taxon>Ascidiidae</taxon>
        <taxon>Phallusia</taxon>
    </lineage>
</organism>
<keyword evidence="1" id="KW-0472">Membrane</keyword>
<reference evidence="2" key="1">
    <citation type="submission" date="2020-04" db="EMBL/GenBank/DDBJ databases">
        <authorList>
            <person name="Neveu A P."/>
        </authorList>
    </citation>
    <scope>NUCLEOTIDE SEQUENCE</scope>
    <source>
        <tissue evidence="2">Whole embryo</tissue>
    </source>
</reference>
<accession>A0A6F9DHT3</accession>
<dbReference type="EMBL" id="LR787162">
    <property type="protein sequence ID" value="CAB3263024.1"/>
    <property type="molecule type" value="mRNA"/>
</dbReference>
<feature type="transmembrane region" description="Helical" evidence="1">
    <location>
        <begin position="133"/>
        <end position="156"/>
    </location>
</feature>